<dbReference type="PROSITE" id="PS51257">
    <property type="entry name" value="PROKAR_LIPOPROTEIN"/>
    <property type="match status" value="1"/>
</dbReference>
<keyword evidence="1" id="KW-0732">Signal</keyword>
<evidence type="ECO:0000256" key="1">
    <source>
        <dbReference type="SAM" id="SignalP"/>
    </source>
</evidence>
<gene>
    <name evidence="2" type="ORF">RSO01_48660</name>
</gene>
<accession>A0A512NFH4</accession>
<keyword evidence="3" id="KW-1185">Reference proteome</keyword>
<evidence type="ECO:0000313" key="2">
    <source>
        <dbReference type="EMBL" id="GEP57700.1"/>
    </source>
</evidence>
<feature type="signal peptide" evidence="1">
    <location>
        <begin position="1"/>
        <end position="18"/>
    </location>
</feature>
<dbReference type="RefSeq" id="WP_147152243.1">
    <property type="nucleotide sequence ID" value="NZ_BKAJ01000085.1"/>
</dbReference>
<dbReference type="Proteomes" id="UP000321058">
    <property type="component" value="Unassembled WGS sequence"/>
</dbReference>
<protein>
    <recommendedName>
        <fullName evidence="4">Lipoprotein</fullName>
    </recommendedName>
</protein>
<comment type="caution">
    <text evidence="2">The sequence shown here is derived from an EMBL/GenBank/DDBJ whole genome shotgun (WGS) entry which is preliminary data.</text>
</comment>
<proteinExistence type="predicted"/>
<dbReference type="EMBL" id="BKAJ01000085">
    <property type="protein sequence ID" value="GEP57700.1"/>
    <property type="molecule type" value="Genomic_DNA"/>
</dbReference>
<name>A0A512NFH4_9HYPH</name>
<organism evidence="2 3">
    <name type="scientific">Reyranella soli</name>
    <dbReference type="NCBI Taxonomy" id="1230389"/>
    <lineage>
        <taxon>Bacteria</taxon>
        <taxon>Pseudomonadati</taxon>
        <taxon>Pseudomonadota</taxon>
        <taxon>Alphaproteobacteria</taxon>
        <taxon>Hyphomicrobiales</taxon>
        <taxon>Reyranellaceae</taxon>
        <taxon>Reyranella</taxon>
    </lineage>
</organism>
<dbReference type="AlphaFoldDB" id="A0A512NFH4"/>
<reference evidence="2 3" key="1">
    <citation type="submission" date="2019-07" db="EMBL/GenBank/DDBJ databases">
        <title>Whole genome shotgun sequence of Reyranella soli NBRC 108950.</title>
        <authorList>
            <person name="Hosoyama A."/>
            <person name="Uohara A."/>
            <person name="Ohji S."/>
            <person name="Ichikawa N."/>
        </authorList>
    </citation>
    <scope>NUCLEOTIDE SEQUENCE [LARGE SCALE GENOMIC DNA]</scope>
    <source>
        <strain evidence="2 3">NBRC 108950</strain>
    </source>
</reference>
<evidence type="ECO:0008006" key="4">
    <source>
        <dbReference type="Google" id="ProtNLM"/>
    </source>
</evidence>
<feature type="chain" id="PRO_5022035856" description="Lipoprotein" evidence="1">
    <location>
        <begin position="19"/>
        <end position="61"/>
    </location>
</feature>
<sequence length="61" mass="6330">MKPLLILSCVASSLVVSACMVREERVVQPAPATAAVVAPAPSAVVYTDPAPKTTTTTVYTR</sequence>
<evidence type="ECO:0000313" key="3">
    <source>
        <dbReference type="Proteomes" id="UP000321058"/>
    </source>
</evidence>